<sequence>MSFGGKILLYKAGSVPKLRTLCCHTPVTLNWGLVTEASMGCHAHLFRGGYIDELVTIGLLVPRLAGGSIVQLFNAFICICTIGKISLQWIAERAEMTIKRSRDDNLPSWRHAHSKMVSDWGDRQRLPTSDPLFTLNTIEQLWRSDLVSRASEKREKVLEVLQTIAEISACMSGAFGTYPVFCAYLHR</sequence>
<comment type="caution">
    <text evidence="1">The sequence shown here is derived from an EMBL/GenBank/DDBJ whole genome shotgun (WGS) entry which is preliminary data.</text>
</comment>
<dbReference type="EMBL" id="MDYQ01000016">
    <property type="protein sequence ID" value="PRP87957.1"/>
    <property type="molecule type" value="Genomic_DNA"/>
</dbReference>
<organism evidence="1 2">
    <name type="scientific">Planoprotostelium fungivorum</name>
    <dbReference type="NCBI Taxonomy" id="1890364"/>
    <lineage>
        <taxon>Eukaryota</taxon>
        <taxon>Amoebozoa</taxon>
        <taxon>Evosea</taxon>
        <taxon>Variosea</taxon>
        <taxon>Cavosteliida</taxon>
        <taxon>Cavosteliaceae</taxon>
        <taxon>Planoprotostelium</taxon>
    </lineage>
</organism>
<reference evidence="1 2" key="1">
    <citation type="journal article" date="2018" name="Genome Biol. Evol.">
        <title>Multiple Roots of Fruiting Body Formation in Amoebozoa.</title>
        <authorList>
            <person name="Hillmann F."/>
            <person name="Forbes G."/>
            <person name="Novohradska S."/>
            <person name="Ferling I."/>
            <person name="Riege K."/>
            <person name="Groth M."/>
            <person name="Westermann M."/>
            <person name="Marz M."/>
            <person name="Spaller T."/>
            <person name="Winckler T."/>
            <person name="Schaap P."/>
            <person name="Glockner G."/>
        </authorList>
    </citation>
    <scope>NUCLEOTIDE SEQUENCE [LARGE SCALE GENOMIC DNA]</scope>
    <source>
        <strain evidence="1 2">Jena</strain>
    </source>
</reference>
<dbReference type="Proteomes" id="UP000241769">
    <property type="component" value="Unassembled WGS sequence"/>
</dbReference>
<protein>
    <submittedName>
        <fullName evidence="1">Uncharacterized protein</fullName>
    </submittedName>
</protein>
<accession>A0A2P6NVF3</accession>
<evidence type="ECO:0000313" key="1">
    <source>
        <dbReference type="EMBL" id="PRP87957.1"/>
    </source>
</evidence>
<keyword evidence="2" id="KW-1185">Reference proteome</keyword>
<evidence type="ECO:0000313" key="2">
    <source>
        <dbReference type="Proteomes" id="UP000241769"/>
    </source>
</evidence>
<proteinExistence type="predicted"/>
<gene>
    <name evidence="1" type="ORF">PROFUN_02694</name>
</gene>
<dbReference type="InParanoid" id="A0A2P6NVF3"/>
<dbReference type="AlphaFoldDB" id="A0A2P6NVF3"/>
<name>A0A2P6NVF3_9EUKA</name>